<feature type="active site" description="Proton acceptor" evidence="5">
    <location>
        <position position="89"/>
    </location>
</feature>
<keyword evidence="2 5" id="KW-0963">Cytoplasm</keyword>
<dbReference type="Gene3D" id="3.90.950.10">
    <property type="match status" value="1"/>
</dbReference>
<comment type="similarity">
    <text evidence="5">Belongs to the Maf family. YceF subfamily.</text>
</comment>
<accession>A0A318HCP9</accession>
<comment type="caution">
    <text evidence="6">The sequence shown here is derived from an EMBL/GenBank/DDBJ whole genome shotgun (WGS) entry which is preliminary data.</text>
</comment>
<evidence type="ECO:0000256" key="2">
    <source>
        <dbReference type="ARBA" id="ARBA00022490"/>
    </source>
</evidence>
<evidence type="ECO:0000256" key="5">
    <source>
        <dbReference type="HAMAP-Rule" id="MF_00528"/>
    </source>
</evidence>
<comment type="caution">
    <text evidence="5">Lacks conserved residue(s) required for the propagation of feature annotation.</text>
</comment>
<reference evidence="6 7" key="1">
    <citation type="submission" date="2018-05" db="EMBL/GenBank/DDBJ databases">
        <title>Genomic Encyclopedia of Type Strains, Phase IV (KMG-IV): sequencing the most valuable type-strain genomes for metagenomic binning, comparative biology and taxonomic classification.</title>
        <authorList>
            <person name="Goeker M."/>
        </authorList>
    </citation>
    <scope>NUCLEOTIDE SEQUENCE [LARGE SCALE GENOMIC DNA]</scope>
    <source>
        <strain evidence="6 7">DSM 566</strain>
    </source>
</reference>
<comment type="subcellular location">
    <subcellularLocation>
        <location evidence="1 5">Cytoplasm</location>
    </subcellularLocation>
</comment>
<sequence length="223" mass="23973">MSRPSSAAHPASGPWPLLVLGSTSRYRRELLERLRLPFVVASPEVDEQPLPGESPAELALRLALAKAEAVAALMAVREPGRDVVVIGSDQVAELDGEPIGKPGTHERAVAQLRRMSGRSVVFHTAVSVVRPDRGLRHTVIVPVQVRFRELGDAEIETYLRLDRPYDCAGSAKCETLGISLLAAIESDDPTALIGLPLIATSRLLREAGVDPLQMLATTGEARP</sequence>
<dbReference type="GO" id="GO:0009117">
    <property type="term" value="P:nucleotide metabolic process"/>
    <property type="evidence" value="ECO:0007669"/>
    <property type="project" value="UniProtKB-KW"/>
</dbReference>
<dbReference type="PANTHER" id="PTHR43213">
    <property type="entry name" value="BIFUNCTIONAL DTTP/UTP PYROPHOSPHATASE/METHYLTRANSFERASE PROTEIN-RELATED"/>
    <property type="match status" value="1"/>
</dbReference>
<keyword evidence="3 5" id="KW-0378">Hydrolase</keyword>
<name>A0A318HCP9_9BURK</name>
<organism evidence="6 7">
    <name type="scientific">Sphaerotilus hippei</name>
    <dbReference type="NCBI Taxonomy" id="744406"/>
    <lineage>
        <taxon>Bacteria</taxon>
        <taxon>Pseudomonadati</taxon>
        <taxon>Pseudomonadota</taxon>
        <taxon>Betaproteobacteria</taxon>
        <taxon>Burkholderiales</taxon>
        <taxon>Sphaerotilaceae</taxon>
        <taxon>Sphaerotilus</taxon>
    </lineage>
</organism>
<gene>
    <name evidence="6" type="ORF">C7444_105150</name>
</gene>
<dbReference type="EMBL" id="QJJS01000005">
    <property type="protein sequence ID" value="PXW97051.1"/>
    <property type="molecule type" value="Genomic_DNA"/>
</dbReference>
<keyword evidence="4 5" id="KW-0546">Nucleotide metabolism</keyword>
<comment type="cofactor">
    <cofactor evidence="5">
        <name>a divalent metal cation</name>
        <dbReference type="ChEBI" id="CHEBI:60240"/>
    </cofactor>
</comment>
<dbReference type="GO" id="GO:0005737">
    <property type="term" value="C:cytoplasm"/>
    <property type="evidence" value="ECO:0007669"/>
    <property type="project" value="UniProtKB-SubCell"/>
</dbReference>
<dbReference type="Pfam" id="PF02545">
    <property type="entry name" value="Maf"/>
    <property type="match status" value="1"/>
</dbReference>
<proteinExistence type="inferred from homology"/>
<dbReference type="GO" id="GO:0047429">
    <property type="term" value="F:nucleoside triphosphate diphosphatase activity"/>
    <property type="evidence" value="ECO:0007669"/>
    <property type="project" value="InterPro"/>
</dbReference>
<dbReference type="InterPro" id="IPR003697">
    <property type="entry name" value="Maf-like"/>
</dbReference>
<evidence type="ECO:0000256" key="1">
    <source>
        <dbReference type="ARBA" id="ARBA00004496"/>
    </source>
</evidence>
<dbReference type="EC" id="3.6.1.-" evidence="5"/>
<comment type="function">
    <text evidence="5">Nucleoside triphosphate pyrophosphatase that hydrolyzes 7-methyl-GTP (m(7)GTP). May have a dual role in cell division arrest and in preventing the incorporation of modified nucleotides into cellular nucleic acids.</text>
</comment>
<dbReference type="NCBIfam" id="TIGR00172">
    <property type="entry name" value="maf"/>
    <property type="match status" value="1"/>
</dbReference>
<feature type="site" description="Important for substrate specificity" evidence="5">
    <location>
        <position position="90"/>
    </location>
</feature>
<dbReference type="Proteomes" id="UP000247811">
    <property type="component" value="Unassembled WGS sequence"/>
</dbReference>
<dbReference type="PIRSF" id="PIRSF006305">
    <property type="entry name" value="Maf"/>
    <property type="match status" value="1"/>
</dbReference>
<dbReference type="AlphaFoldDB" id="A0A318HCP9"/>
<feature type="site" description="Important for substrate specificity" evidence="5">
    <location>
        <position position="26"/>
    </location>
</feature>
<comment type="catalytic activity">
    <reaction evidence="5">
        <text>N(7)-methyl-GTP + H2O = N(7)-methyl-GMP + diphosphate + H(+)</text>
        <dbReference type="Rhea" id="RHEA:58744"/>
        <dbReference type="ChEBI" id="CHEBI:15377"/>
        <dbReference type="ChEBI" id="CHEBI:15378"/>
        <dbReference type="ChEBI" id="CHEBI:33019"/>
        <dbReference type="ChEBI" id="CHEBI:58285"/>
        <dbReference type="ChEBI" id="CHEBI:87133"/>
    </reaction>
</comment>
<keyword evidence="7" id="KW-1185">Reference proteome</keyword>
<dbReference type="SUPFAM" id="SSF52972">
    <property type="entry name" value="ITPase-like"/>
    <property type="match status" value="1"/>
</dbReference>
<feature type="site" description="Important for substrate specificity" evidence="5">
    <location>
        <position position="174"/>
    </location>
</feature>
<evidence type="ECO:0000313" key="6">
    <source>
        <dbReference type="EMBL" id="PXW97051.1"/>
    </source>
</evidence>
<evidence type="ECO:0000256" key="3">
    <source>
        <dbReference type="ARBA" id="ARBA00022801"/>
    </source>
</evidence>
<evidence type="ECO:0000256" key="4">
    <source>
        <dbReference type="ARBA" id="ARBA00023080"/>
    </source>
</evidence>
<protein>
    <recommendedName>
        <fullName evidence="5">7-methyl-GTP pyrophosphatase</fullName>
        <shortName evidence="5">m(7)GTP pyrophosphatase</shortName>
        <ecNumber evidence="5">3.6.1.-</ecNumber>
    </recommendedName>
</protein>
<evidence type="ECO:0000313" key="7">
    <source>
        <dbReference type="Proteomes" id="UP000247811"/>
    </source>
</evidence>
<dbReference type="PANTHER" id="PTHR43213:SF10">
    <property type="entry name" value="7-METHYL-GTP PYROPHOSPHATASE"/>
    <property type="match status" value="1"/>
</dbReference>
<dbReference type="HAMAP" id="MF_00528">
    <property type="entry name" value="Maf"/>
    <property type="match status" value="1"/>
</dbReference>
<dbReference type="OrthoDB" id="9813694at2"/>
<dbReference type="InterPro" id="IPR029001">
    <property type="entry name" value="ITPase-like_fam"/>
</dbReference>
<dbReference type="RefSeq" id="WP_110400197.1">
    <property type="nucleotide sequence ID" value="NZ_QJJS01000005.1"/>
</dbReference>